<dbReference type="SMART" id="SM00304">
    <property type="entry name" value="HAMP"/>
    <property type="match status" value="1"/>
</dbReference>
<dbReference type="EMBL" id="CP038437">
    <property type="protein sequence ID" value="QEM81413.1"/>
    <property type="molecule type" value="Genomic_DNA"/>
</dbReference>
<dbReference type="Pfam" id="PF00512">
    <property type="entry name" value="HisKA"/>
    <property type="match status" value="1"/>
</dbReference>
<dbReference type="GO" id="GO:0005524">
    <property type="term" value="F:ATP binding"/>
    <property type="evidence" value="ECO:0007669"/>
    <property type="project" value="UniProtKB-KW"/>
</dbReference>
<keyword evidence="9" id="KW-0418">Kinase</keyword>
<dbReference type="SMART" id="SM00388">
    <property type="entry name" value="HisKA"/>
    <property type="match status" value="1"/>
</dbReference>
<dbReference type="PRINTS" id="PR00344">
    <property type="entry name" value="BCTRLSENSOR"/>
</dbReference>
<dbReference type="InterPro" id="IPR003660">
    <property type="entry name" value="HAMP_dom"/>
</dbReference>
<evidence type="ECO:0000259" key="21">
    <source>
        <dbReference type="PROSITE" id="PS50894"/>
    </source>
</evidence>
<evidence type="ECO:0000259" key="20">
    <source>
        <dbReference type="PROSITE" id="PS50885"/>
    </source>
</evidence>
<dbReference type="OrthoDB" id="9797243at2"/>
<dbReference type="Pfam" id="PF02518">
    <property type="entry name" value="HATPase_c"/>
    <property type="match status" value="1"/>
</dbReference>
<feature type="modified residue" description="4-aspartylphosphate" evidence="15">
    <location>
        <position position="721"/>
    </location>
</feature>
<dbReference type="InterPro" id="IPR036890">
    <property type="entry name" value="HATPase_C_sf"/>
</dbReference>
<dbReference type="GO" id="GO:0005886">
    <property type="term" value="C:plasma membrane"/>
    <property type="evidence" value="ECO:0007669"/>
    <property type="project" value="UniProtKB-SubCell"/>
</dbReference>
<dbReference type="Gene3D" id="3.30.565.10">
    <property type="entry name" value="Histidine kinase-like ATPase, C-terminal domain"/>
    <property type="match status" value="1"/>
</dbReference>
<evidence type="ECO:0000256" key="14">
    <source>
        <dbReference type="PROSITE-ProRule" id="PRU00110"/>
    </source>
</evidence>
<accession>A0A5C1NFL3</accession>
<dbReference type="InterPro" id="IPR036097">
    <property type="entry name" value="HisK_dim/P_sf"/>
</dbReference>
<dbReference type="SUPFAM" id="SSF52172">
    <property type="entry name" value="CheY-like"/>
    <property type="match status" value="1"/>
</dbReference>
<comment type="catalytic activity">
    <reaction evidence="1">
        <text>ATP + protein L-histidine = ADP + protein N-phospho-L-histidine.</text>
        <dbReference type="EC" id="2.7.13.3"/>
    </reaction>
</comment>
<evidence type="ECO:0000256" key="16">
    <source>
        <dbReference type="SAM" id="Coils"/>
    </source>
</evidence>
<evidence type="ECO:0000256" key="13">
    <source>
        <dbReference type="ARBA" id="ARBA00023136"/>
    </source>
</evidence>
<evidence type="ECO:0000256" key="12">
    <source>
        <dbReference type="ARBA" id="ARBA00023012"/>
    </source>
</evidence>
<dbReference type="PANTHER" id="PTHR45339">
    <property type="entry name" value="HYBRID SIGNAL TRANSDUCTION HISTIDINE KINASE J"/>
    <property type="match status" value="1"/>
</dbReference>
<evidence type="ECO:0000256" key="11">
    <source>
        <dbReference type="ARBA" id="ARBA00022989"/>
    </source>
</evidence>
<dbReference type="InterPro" id="IPR011006">
    <property type="entry name" value="CheY-like_superfamily"/>
</dbReference>
<evidence type="ECO:0000256" key="8">
    <source>
        <dbReference type="ARBA" id="ARBA00022741"/>
    </source>
</evidence>
<dbReference type="SMART" id="SM00448">
    <property type="entry name" value="REC"/>
    <property type="match status" value="1"/>
</dbReference>
<dbReference type="PROSITE" id="PS50110">
    <property type="entry name" value="RESPONSE_REGULATORY"/>
    <property type="match status" value="1"/>
</dbReference>
<organism evidence="22 23">
    <name type="scientific">Halomonas binhaiensis</name>
    <dbReference type="NCBI Taxonomy" id="2562282"/>
    <lineage>
        <taxon>Bacteria</taxon>
        <taxon>Pseudomonadati</taxon>
        <taxon>Pseudomonadota</taxon>
        <taxon>Gammaproteobacteria</taxon>
        <taxon>Oceanospirillales</taxon>
        <taxon>Halomonadaceae</taxon>
        <taxon>Halomonas</taxon>
    </lineage>
</organism>
<dbReference type="InterPro" id="IPR003661">
    <property type="entry name" value="HisK_dim/P_dom"/>
</dbReference>
<keyword evidence="23" id="KW-1185">Reference proteome</keyword>
<dbReference type="SMART" id="SM00387">
    <property type="entry name" value="HATPase_c"/>
    <property type="match status" value="1"/>
</dbReference>
<dbReference type="GO" id="GO:0000155">
    <property type="term" value="F:phosphorelay sensor kinase activity"/>
    <property type="evidence" value="ECO:0007669"/>
    <property type="project" value="InterPro"/>
</dbReference>
<dbReference type="KEGG" id="hbh:E4T21_07565"/>
<dbReference type="FunFam" id="3.30.565.10:FF:000010">
    <property type="entry name" value="Sensor histidine kinase RcsC"/>
    <property type="match status" value="1"/>
</dbReference>
<keyword evidence="5 15" id="KW-0597">Phosphoprotein</keyword>
<dbReference type="CDD" id="cd16922">
    <property type="entry name" value="HATPase_EvgS-ArcB-TorS-like"/>
    <property type="match status" value="1"/>
</dbReference>
<dbReference type="SUPFAM" id="SSF47226">
    <property type="entry name" value="Histidine-containing phosphotransfer domain, HPT domain"/>
    <property type="match status" value="1"/>
</dbReference>
<dbReference type="SUPFAM" id="SSF55874">
    <property type="entry name" value="ATPase domain of HSP90 chaperone/DNA topoisomerase II/histidine kinase"/>
    <property type="match status" value="1"/>
</dbReference>
<dbReference type="CDD" id="cd00082">
    <property type="entry name" value="HisKA"/>
    <property type="match status" value="1"/>
</dbReference>
<evidence type="ECO:0000256" key="5">
    <source>
        <dbReference type="ARBA" id="ARBA00022553"/>
    </source>
</evidence>
<evidence type="ECO:0000256" key="7">
    <source>
        <dbReference type="ARBA" id="ARBA00022692"/>
    </source>
</evidence>
<dbReference type="Pfam" id="PF00072">
    <property type="entry name" value="Response_reg"/>
    <property type="match status" value="1"/>
</dbReference>
<evidence type="ECO:0000259" key="19">
    <source>
        <dbReference type="PROSITE" id="PS50110"/>
    </source>
</evidence>
<dbReference type="InterPro" id="IPR004358">
    <property type="entry name" value="Sig_transdc_His_kin-like_C"/>
</dbReference>
<feature type="domain" description="Response regulatory" evidence="19">
    <location>
        <begin position="672"/>
        <end position="789"/>
    </location>
</feature>
<dbReference type="EC" id="2.7.13.3" evidence="3"/>
<dbReference type="PROSITE" id="PS50894">
    <property type="entry name" value="HPT"/>
    <property type="match status" value="1"/>
</dbReference>
<dbReference type="InterPro" id="IPR001789">
    <property type="entry name" value="Sig_transdc_resp-reg_receiver"/>
</dbReference>
<evidence type="ECO:0000256" key="17">
    <source>
        <dbReference type="SAM" id="Phobius"/>
    </source>
</evidence>
<dbReference type="PROSITE" id="PS50109">
    <property type="entry name" value="HIS_KIN"/>
    <property type="match status" value="1"/>
</dbReference>
<keyword evidence="11 17" id="KW-1133">Transmembrane helix</keyword>
<keyword evidence="13 17" id="KW-0472">Membrane</keyword>
<dbReference type="Gene3D" id="1.10.287.130">
    <property type="match status" value="1"/>
</dbReference>
<dbReference type="AlphaFoldDB" id="A0A5C1NFL3"/>
<feature type="domain" description="Histidine kinase" evidence="18">
    <location>
        <begin position="279"/>
        <end position="500"/>
    </location>
</feature>
<keyword evidence="12" id="KW-0902">Two-component regulatory system</keyword>
<gene>
    <name evidence="22" type="ORF">E4T21_07565</name>
</gene>
<evidence type="ECO:0000256" key="15">
    <source>
        <dbReference type="PROSITE-ProRule" id="PRU00169"/>
    </source>
</evidence>
<evidence type="ECO:0000256" key="1">
    <source>
        <dbReference type="ARBA" id="ARBA00000085"/>
    </source>
</evidence>
<dbReference type="Proteomes" id="UP000324285">
    <property type="component" value="Chromosome"/>
</dbReference>
<evidence type="ECO:0000256" key="2">
    <source>
        <dbReference type="ARBA" id="ARBA00004651"/>
    </source>
</evidence>
<dbReference type="Gene3D" id="3.40.50.2300">
    <property type="match status" value="1"/>
</dbReference>
<feature type="domain" description="HPt" evidence="21">
    <location>
        <begin position="826"/>
        <end position="915"/>
    </location>
</feature>
<evidence type="ECO:0000259" key="18">
    <source>
        <dbReference type="PROSITE" id="PS50109"/>
    </source>
</evidence>
<dbReference type="PROSITE" id="PS50885">
    <property type="entry name" value="HAMP"/>
    <property type="match status" value="1"/>
</dbReference>
<keyword evidence="7 17" id="KW-0812">Transmembrane</keyword>
<evidence type="ECO:0000313" key="23">
    <source>
        <dbReference type="Proteomes" id="UP000324285"/>
    </source>
</evidence>
<dbReference type="Pfam" id="PF00672">
    <property type="entry name" value="HAMP"/>
    <property type="match status" value="1"/>
</dbReference>
<evidence type="ECO:0000313" key="22">
    <source>
        <dbReference type="EMBL" id="QEM81413.1"/>
    </source>
</evidence>
<dbReference type="Pfam" id="PF01627">
    <property type="entry name" value="Hpt"/>
    <property type="match status" value="1"/>
</dbReference>
<evidence type="ECO:0000256" key="10">
    <source>
        <dbReference type="ARBA" id="ARBA00022840"/>
    </source>
</evidence>
<evidence type="ECO:0000256" key="4">
    <source>
        <dbReference type="ARBA" id="ARBA00022475"/>
    </source>
</evidence>
<dbReference type="InterPro" id="IPR003594">
    <property type="entry name" value="HATPase_dom"/>
</dbReference>
<keyword evidence="8" id="KW-0547">Nucleotide-binding</keyword>
<dbReference type="SUPFAM" id="SSF47384">
    <property type="entry name" value="Homodimeric domain of signal transducing histidine kinase"/>
    <property type="match status" value="1"/>
</dbReference>
<keyword evidence="10" id="KW-0067">ATP-binding</keyword>
<dbReference type="CDD" id="cd17546">
    <property type="entry name" value="REC_hyHK_CKI1_RcsC-like"/>
    <property type="match status" value="1"/>
</dbReference>
<dbReference type="Gene3D" id="1.20.120.160">
    <property type="entry name" value="HPT domain"/>
    <property type="match status" value="1"/>
</dbReference>
<dbReference type="Gene3D" id="6.10.340.10">
    <property type="match status" value="1"/>
</dbReference>
<proteinExistence type="predicted"/>
<reference evidence="22" key="1">
    <citation type="submission" date="2021-02" db="EMBL/GenBank/DDBJ databases">
        <title>Strain Y2R2, a novel species of the genus Halomonas.</title>
        <authorList>
            <person name="Huang H."/>
        </authorList>
    </citation>
    <scope>NUCLEOTIDE SEQUENCE</scope>
    <source>
        <strain evidence="22">Y2R2</strain>
    </source>
</reference>
<dbReference type="PANTHER" id="PTHR45339:SF1">
    <property type="entry name" value="HYBRID SIGNAL TRANSDUCTION HISTIDINE KINASE J"/>
    <property type="match status" value="1"/>
</dbReference>
<keyword evidence="16" id="KW-0175">Coiled coil</keyword>
<name>A0A5C1NFL3_9GAMM</name>
<protein>
    <recommendedName>
        <fullName evidence="3">histidine kinase</fullName>
        <ecNumber evidence="3">2.7.13.3</ecNumber>
    </recommendedName>
</protein>
<comment type="subcellular location">
    <subcellularLocation>
        <location evidence="2">Cell membrane</location>
        <topology evidence="2">Multi-pass membrane protein</topology>
    </subcellularLocation>
</comment>
<evidence type="ECO:0000256" key="3">
    <source>
        <dbReference type="ARBA" id="ARBA00012438"/>
    </source>
</evidence>
<keyword evidence="4" id="KW-1003">Cell membrane</keyword>
<dbReference type="InterPro" id="IPR008207">
    <property type="entry name" value="Sig_transdc_His_kin_Hpt_dom"/>
</dbReference>
<feature type="domain" description="HAMP" evidence="20">
    <location>
        <begin position="180"/>
        <end position="232"/>
    </location>
</feature>
<feature type="coiled-coil region" evidence="16">
    <location>
        <begin position="213"/>
        <end position="265"/>
    </location>
</feature>
<dbReference type="InterPro" id="IPR036641">
    <property type="entry name" value="HPT_dom_sf"/>
</dbReference>
<keyword evidence="6" id="KW-0808">Transferase</keyword>
<dbReference type="FunFam" id="1.10.287.130:FF:000003">
    <property type="entry name" value="Histidine kinase"/>
    <property type="match status" value="1"/>
</dbReference>
<evidence type="ECO:0000256" key="9">
    <source>
        <dbReference type="ARBA" id="ARBA00022777"/>
    </source>
</evidence>
<sequence>MLFRSFFRSTLRTRLMLALLGLPLLLLTVLVGLTLHQGSELRHKALQDQLTTAISLITPQLGNALSINDSTTLQAVANSLMDVQSVRALRIQNSQGSLLELGRLRGEALTTRRPDAPRIERHYRQWVVTAPISRTDDAWLTLDVDASLLPLAAYSDLARSGLILLVSGLLLFLIAYSLGRRILQPVDDIRRLLDQLSAGRTPSHLPLDQPPELAELAERVNALIDHMAAAQEDLQSQIEHATQELQESMETIEVQNIELDIARRQAVEANQVKSEFLANMSHEIRTPLNGIIGFCRLLGRSPLDPRQREWLDQVHRACDNLLSLVNDVLDFSKLEAGRLVLERVPLDIQLLVDEVLGLQAPLAQQKGLQLLGLVYDDVPPELNGDPMRIRQVLTNLINNAIKFTEHGEVIVRVMVEEFHDNQVTLRLSISDTGIGLTEHQQRILFQAFHQASASHPRRFGGTGLGLTISRQLVEQMGGTIGVDSTPEHGSTFYFTLSLHGNPNRERPAELDLQGTAIYVEEPHGPTRRSLLHLLERWQVHTVKTPQHALLALEAIDQTDIEGEHLQRLREKLSLRRFPTILLLNGGLPDMASLALPADATIISKPISRQFLAQVVQQSLGVKAEIPSPAPSPGSAVNPAMGMINETALYRPAAETLLPQAIPTTPPAHATTRLLVVDDSETNRLLLKELLEGPGREITMTHSGEGALALAQEQDFDLVLMDIRMEGMDGLETTQALRRINAQWRQCPIIAVTAHVLEDEHRELLTNGMDEVLIKPLDTTMLDQLLQKWLGIQITDKTPHAPAPSMSAEDELATVDLTLGIRLAGGREGLARQLIEQLTASLTDTQAAVDDAMSRADEEALLDAIHALNGACRYCGVPRLGLLVETLETRLRSRGIEGIRPMLGSLTEAMNDLRQWQAEHGEGGVEASLREPSS</sequence>
<feature type="modified residue" description="Phosphohistidine" evidence="14">
    <location>
        <position position="865"/>
    </location>
</feature>
<evidence type="ECO:0000256" key="6">
    <source>
        <dbReference type="ARBA" id="ARBA00022679"/>
    </source>
</evidence>
<dbReference type="InterPro" id="IPR005467">
    <property type="entry name" value="His_kinase_dom"/>
</dbReference>
<feature type="transmembrane region" description="Helical" evidence="17">
    <location>
        <begin position="157"/>
        <end position="176"/>
    </location>
</feature>